<feature type="region of interest" description="Disordered" evidence="1">
    <location>
        <begin position="24"/>
        <end position="59"/>
    </location>
</feature>
<organism evidence="2 3">
    <name type="scientific">Phaeosphaeria nodorum (strain SN15 / ATCC MYA-4574 / FGSC 10173)</name>
    <name type="common">Glume blotch fungus</name>
    <name type="synonym">Parastagonospora nodorum</name>
    <dbReference type="NCBI Taxonomy" id="321614"/>
    <lineage>
        <taxon>Eukaryota</taxon>
        <taxon>Fungi</taxon>
        <taxon>Dikarya</taxon>
        <taxon>Ascomycota</taxon>
        <taxon>Pezizomycotina</taxon>
        <taxon>Dothideomycetes</taxon>
        <taxon>Pleosporomycetidae</taxon>
        <taxon>Pleosporales</taxon>
        <taxon>Pleosporineae</taxon>
        <taxon>Phaeosphaeriaceae</taxon>
        <taxon>Parastagonospora</taxon>
    </lineage>
</organism>
<dbReference type="GeneID" id="5971543"/>
<evidence type="ECO:0000313" key="2">
    <source>
        <dbReference type="EMBL" id="EAT88015.1"/>
    </source>
</evidence>
<evidence type="ECO:0000313" key="3">
    <source>
        <dbReference type="Proteomes" id="UP000001055"/>
    </source>
</evidence>
<dbReference type="EMBL" id="CH445330">
    <property type="protein sequence ID" value="EAT88015.1"/>
    <property type="molecule type" value="Genomic_DNA"/>
</dbReference>
<name>Q0UVF9_PHANO</name>
<protein>
    <submittedName>
        <fullName evidence="2">Uncharacterized protein</fullName>
    </submittedName>
</protein>
<proteinExistence type="predicted"/>
<dbReference type="InParanoid" id="Q0UVF9"/>
<dbReference type="AlphaFoldDB" id="Q0UVF9"/>
<reference evidence="3" key="1">
    <citation type="journal article" date="2007" name="Plant Cell">
        <title>Dothideomycete-plant interactions illuminated by genome sequencing and EST analysis of the wheat pathogen Stagonospora nodorum.</title>
        <authorList>
            <person name="Hane J.K."/>
            <person name="Lowe R.G."/>
            <person name="Solomon P.S."/>
            <person name="Tan K.C."/>
            <person name="Schoch C.L."/>
            <person name="Spatafora J.W."/>
            <person name="Crous P.W."/>
            <person name="Kodira C."/>
            <person name="Birren B.W."/>
            <person name="Galagan J.E."/>
            <person name="Torriani S.F."/>
            <person name="McDonald B.A."/>
            <person name="Oliver R.P."/>
        </authorList>
    </citation>
    <scope>NUCLEOTIDE SEQUENCE [LARGE SCALE GENOMIC DNA]</scope>
    <source>
        <strain evidence="3">SN15 / ATCC MYA-4574 / FGSC 10173</strain>
    </source>
</reference>
<evidence type="ECO:0000256" key="1">
    <source>
        <dbReference type="SAM" id="MobiDB-lite"/>
    </source>
</evidence>
<dbReference type="RefSeq" id="XP_001794675.1">
    <property type="nucleotide sequence ID" value="XM_001794623.1"/>
</dbReference>
<sequence length="108" mass="11511">MGTSTKPSDPLICVCQHDNVQEPSRRRECSAPRTGRTQGVRPVSDAAQRTASLPDAADGYTLTSCTKSTLSSQQALPAPSLKCRFRLSSPSTIYNPAGTSPRATRPCC</sequence>
<accession>Q0UVF9</accession>
<dbReference type="Proteomes" id="UP000001055">
    <property type="component" value="Unassembled WGS sequence"/>
</dbReference>
<gene>
    <name evidence="2" type="ORF">SNOG_04255</name>
</gene>
<dbReference type="KEGG" id="pno:SNOG_04255"/>